<feature type="compositionally biased region" description="Basic and acidic residues" evidence="5">
    <location>
        <begin position="44"/>
        <end position="54"/>
    </location>
</feature>
<accession>A0A1E5GMQ1</accession>
<dbReference type="STRING" id="903984.BCR21_03070"/>
<keyword evidence="6" id="KW-0812">Transmembrane</keyword>
<feature type="chain" id="PRO_5009177667" description="Gram-positive cocci surface proteins LPxTG domain-containing protein" evidence="7">
    <location>
        <begin position="30"/>
        <end position="117"/>
    </location>
</feature>
<dbReference type="AlphaFoldDB" id="A0A1E5GMQ1"/>
<reference evidence="10" key="1">
    <citation type="submission" date="2016-09" db="EMBL/GenBank/DDBJ databases">
        <authorList>
            <person name="Gulvik C.A."/>
        </authorList>
    </citation>
    <scope>NUCLEOTIDE SEQUENCE [LARGE SCALE GENOMIC DNA]</scope>
    <source>
        <strain evidence="10">DSM 23328</strain>
    </source>
</reference>
<dbReference type="InterPro" id="IPR019931">
    <property type="entry name" value="LPXTG_anchor"/>
</dbReference>
<evidence type="ECO:0000259" key="8">
    <source>
        <dbReference type="Pfam" id="PF00746"/>
    </source>
</evidence>
<evidence type="ECO:0000313" key="9">
    <source>
        <dbReference type="EMBL" id="OEG13988.1"/>
    </source>
</evidence>
<evidence type="ECO:0000256" key="6">
    <source>
        <dbReference type="SAM" id="Phobius"/>
    </source>
</evidence>
<sequence length="117" mass="13114">MKKNKRFVCILTISVLGLASFFNPIKHFAAEGGQVGHEAVIEFYRDEPDEKEKTPSSTSNPVNDAEDTTVKKPVGRYPQTGEIVKKSLTLSGVILAFSIVYVYLKKQRKERKGENKP</sequence>
<feature type="signal peptide" evidence="7">
    <location>
        <begin position="1"/>
        <end position="29"/>
    </location>
</feature>
<dbReference type="Proteomes" id="UP000094068">
    <property type="component" value="Unassembled WGS sequence"/>
</dbReference>
<evidence type="ECO:0000256" key="1">
    <source>
        <dbReference type="ARBA" id="ARBA00022512"/>
    </source>
</evidence>
<dbReference type="EMBL" id="MIJZ01000001">
    <property type="protein sequence ID" value="OEG13988.1"/>
    <property type="molecule type" value="Genomic_DNA"/>
</dbReference>
<evidence type="ECO:0000256" key="3">
    <source>
        <dbReference type="ARBA" id="ARBA00022729"/>
    </source>
</evidence>
<dbReference type="Pfam" id="PF00746">
    <property type="entry name" value="Gram_pos_anchor"/>
    <property type="match status" value="1"/>
</dbReference>
<feature type="transmembrane region" description="Helical" evidence="6">
    <location>
        <begin position="87"/>
        <end position="104"/>
    </location>
</feature>
<keyword evidence="10" id="KW-1185">Reference proteome</keyword>
<keyword evidence="1" id="KW-0134">Cell wall</keyword>
<keyword evidence="6" id="KW-0472">Membrane</keyword>
<dbReference type="NCBIfam" id="TIGR01167">
    <property type="entry name" value="LPXTG_anchor"/>
    <property type="match status" value="1"/>
</dbReference>
<protein>
    <recommendedName>
        <fullName evidence="8">Gram-positive cocci surface proteins LPxTG domain-containing protein</fullName>
    </recommendedName>
</protein>
<proteinExistence type="predicted"/>
<evidence type="ECO:0000313" key="10">
    <source>
        <dbReference type="Proteomes" id="UP000094068"/>
    </source>
</evidence>
<keyword evidence="4" id="KW-0572">Peptidoglycan-anchor</keyword>
<feature type="region of interest" description="Disordered" evidence="5">
    <location>
        <begin position="44"/>
        <end position="76"/>
    </location>
</feature>
<keyword evidence="6" id="KW-1133">Transmembrane helix</keyword>
<evidence type="ECO:0000256" key="2">
    <source>
        <dbReference type="ARBA" id="ARBA00022525"/>
    </source>
</evidence>
<dbReference type="OrthoDB" id="2185858at2"/>
<evidence type="ECO:0000256" key="5">
    <source>
        <dbReference type="SAM" id="MobiDB-lite"/>
    </source>
</evidence>
<name>A0A1E5GMQ1_9ENTE</name>
<keyword evidence="3 7" id="KW-0732">Signal</keyword>
<dbReference type="RefSeq" id="WP_069645038.1">
    <property type="nucleotide sequence ID" value="NZ_JAFLWC010000010.1"/>
</dbReference>
<keyword evidence="2" id="KW-0964">Secreted</keyword>
<evidence type="ECO:0000256" key="7">
    <source>
        <dbReference type="SAM" id="SignalP"/>
    </source>
</evidence>
<feature type="domain" description="Gram-positive cocci surface proteins LPxTG" evidence="8">
    <location>
        <begin position="70"/>
        <end position="110"/>
    </location>
</feature>
<organism evidence="9 10">
    <name type="scientific">Enterococcus ureasiticus</name>
    <dbReference type="NCBI Taxonomy" id="903984"/>
    <lineage>
        <taxon>Bacteria</taxon>
        <taxon>Bacillati</taxon>
        <taxon>Bacillota</taxon>
        <taxon>Bacilli</taxon>
        <taxon>Lactobacillales</taxon>
        <taxon>Enterococcaceae</taxon>
        <taxon>Enterococcus</taxon>
    </lineage>
</organism>
<evidence type="ECO:0000256" key="4">
    <source>
        <dbReference type="ARBA" id="ARBA00023088"/>
    </source>
</evidence>
<comment type="caution">
    <text evidence="9">The sequence shown here is derived from an EMBL/GenBank/DDBJ whole genome shotgun (WGS) entry which is preliminary data.</text>
</comment>
<gene>
    <name evidence="9" type="ORF">BCR21_03070</name>
</gene>